<dbReference type="SMART" id="SM00129">
    <property type="entry name" value="KISc"/>
    <property type="match status" value="1"/>
</dbReference>
<dbReference type="SUPFAM" id="SSF52540">
    <property type="entry name" value="P-loop containing nucleoside triphosphate hydrolases"/>
    <property type="match status" value="1"/>
</dbReference>
<feature type="transmembrane region" description="Helical" evidence="6">
    <location>
        <begin position="235"/>
        <end position="255"/>
    </location>
</feature>
<keyword evidence="6" id="KW-1133">Transmembrane helix</keyword>
<keyword evidence="4" id="KW-0175">Coiled coil</keyword>
<feature type="compositionally biased region" description="Polar residues" evidence="5">
    <location>
        <begin position="620"/>
        <end position="632"/>
    </location>
</feature>
<dbReference type="CDD" id="cd01374">
    <property type="entry name" value="KISc_CENP_E"/>
    <property type="match status" value="1"/>
</dbReference>
<dbReference type="PANTHER" id="PTHR47968">
    <property type="entry name" value="CENTROMERE PROTEIN E"/>
    <property type="match status" value="1"/>
</dbReference>
<evidence type="ECO:0000256" key="5">
    <source>
        <dbReference type="SAM" id="MobiDB-lite"/>
    </source>
</evidence>
<feature type="coiled-coil region" evidence="4">
    <location>
        <begin position="721"/>
        <end position="824"/>
    </location>
</feature>
<feature type="compositionally biased region" description="Low complexity" evidence="5">
    <location>
        <begin position="43"/>
        <end position="62"/>
    </location>
</feature>
<dbReference type="GO" id="GO:0003777">
    <property type="term" value="F:microtubule motor activity"/>
    <property type="evidence" value="ECO:0007669"/>
    <property type="project" value="InterPro"/>
</dbReference>
<feature type="region of interest" description="Disordered" evidence="5">
    <location>
        <begin position="40"/>
        <end position="83"/>
    </location>
</feature>
<feature type="coiled-coil region" evidence="4">
    <location>
        <begin position="970"/>
        <end position="1008"/>
    </location>
</feature>
<evidence type="ECO:0000259" key="7">
    <source>
        <dbReference type="PROSITE" id="PS50067"/>
    </source>
</evidence>
<accession>A0A8J5KUX5</accession>
<dbReference type="GO" id="GO:0005874">
    <property type="term" value="C:microtubule"/>
    <property type="evidence" value="ECO:0007669"/>
    <property type="project" value="UniProtKB-KW"/>
</dbReference>
<protein>
    <recommendedName>
        <fullName evidence="7">Kinesin motor domain-containing protein</fullName>
    </recommendedName>
</protein>
<keyword evidence="6" id="KW-0472">Membrane</keyword>
<dbReference type="EMBL" id="JACMSC010000012">
    <property type="protein sequence ID" value="KAG6497139.1"/>
    <property type="molecule type" value="Genomic_DNA"/>
</dbReference>
<feature type="region of interest" description="Disordered" evidence="5">
    <location>
        <begin position="608"/>
        <end position="633"/>
    </location>
</feature>
<feature type="coiled-coil region" evidence="4">
    <location>
        <begin position="469"/>
        <end position="503"/>
    </location>
</feature>
<dbReference type="Proteomes" id="UP000734854">
    <property type="component" value="Unassembled WGS sequence"/>
</dbReference>
<comment type="similarity">
    <text evidence="3">Belongs to the TRAFAC class myosin-kinesin ATPase superfamily. Kinesin family.</text>
</comment>
<organism evidence="8 9">
    <name type="scientific">Zingiber officinale</name>
    <name type="common">Ginger</name>
    <name type="synonym">Amomum zingiber</name>
    <dbReference type="NCBI Taxonomy" id="94328"/>
    <lineage>
        <taxon>Eukaryota</taxon>
        <taxon>Viridiplantae</taxon>
        <taxon>Streptophyta</taxon>
        <taxon>Embryophyta</taxon>
        <taxon>Tracheophyta</taxon>
        <taxon>Spermatophyta</taxon>
        <taxon>Magnoliopsida</taxon>
        <taxon>Liliopsida</taxon>
        <taxon>Zingiberales</taxon>
        <taxon>Zingiberaceae</taxon>
        <taxon>Zingiber</taxon>
    </lineage>
</organism>
<name>A0A8J5KUX5_ZINOF</name>
<dbReference type="AlphaFoldDB" id="A0A8J5KUX5"/>
<keyword evidence="1" id="KW-0493">Microtubule</keyword>
<dbReference type="InterPro" id="IPR027417">
    <property type="entry name" value="P-loop_NTPase"/>
</dbReference>
<evidence type="ECO:0000256" key="4">
    <source>
        <dbReference type="SAM" id="Coils"/>
    </source>
</evidence>
<comment type="caution">
    <text evidence="8">The sequence shown here is derived from an EMBL/GenBank/DDBJ whole genome shotgun (WGS) entry which is preliminary data.</text>
</comment>
<dbReference type="PANTHER" id="PTHR47968:SF9">
    <property type="entry name" value="KINESIN-LIKE PROTEIN KIN-7K, CHLOROPLASTIC ISOFORM X1"/>
    <property type="match status" value="1"/>
</dbReference>
<dbReference type="GO" id="GO:0008017">
    <property type="term" value="F:microtubule binding"/>
    <property type="evidence" value="ECO:0007669"/>
    <property type="project" value="InterPro"/>
</dbReference>
<evidence type="ECO:0000256" key="2">
    <source>
        <dbReference type="ARBA" id="ARBA00023175"/>
    </source>
</evidence>
<evidence type="ECO:0000313" key="9">
    <source>
        <dbReference type="Proteomes" id="UP000734854"/>
    </source>
</evidence>
<dbReference type="InterPro" id="IPR001752">
    <property type="entry name" value="Kinesin_motor_dom"/>
</dbReference>
<dbReference type="PRINTS" id="PR00380">
    <property type="entry name" value="KINESINHEAVY"/>
</dbReference>
<dbReference type="Gene3D" id="3.40.850.10">
    <property type="entry name" value="Kinesin motor domain"/>
    <property type="match status" value="1"/>
</dbReference>
<keyword evidence="9" id="KW-1185">Reference proteome</keyword>
<evidence type="ECO:0000313" key="8">
    <source>
        <dbReference type="EMBL" id="KAG6497139.1"/>
    </source>
</evidence>
<proteinExistence type="inferred from homology"/>
<dbReference type="GO" id="GO:0005524">
    <property type="term" value="F:ATP binding"/>
    <property type="evidence" value="ECO:0007669"/>
    <property type="project" value="UniProtKB-UniRule"/>
</dbReference>
<dbReference type="PROSITE" id="PS50067">
    <property type="entry name" value="KINESIN_MOTOR_2"/>
    <property type="match status" value="1"/>
</dbReference>
<feature type="compositionally biased region" description="Polar residues" evidence="5">
    <location>
        <begin position="937"/>
        <end position="950"/>
    </location>
</feature>
<dbReference type="Pfam" id="PF00225">
    <property type="entry name" value="Kinesin"/>
    <property type="match status" value="2"/>
</dbReference>
<keyword evidence="3" id="KW-0547">Nucleotide-binding</keyword>
<evidence type="ECO:0000256" key="3">
    <source>
        <dbReference type="PROSITE-ProRule" id="PRU00283"/>
    </source>
</evidence>
<feature type="coiled-coil region" evidence="4">
    <location>
        <begin position="871"/>
        <end position="933"/>
    </location>
</feature>
<sequence>MERERENPQRISSASSVQILLGSGLRIYLAMALRYDSRQRKLTPASYKSATSPTSSTTTSSSRQVPEASADGQSSPASYTVRGKPQYLFPDGEALDAEGSKENVTVTVRFRPLSQREIRQGEEIAWYADGDTVVRSEHNPILAYAYDRVFGPTTTTRHVYDVAAQHVVSGAMEGVNGTIFAYGVTSSGKTHTMHGDQRSPGIIPLAVKDAFSIIQETPSREFLLRVSYLEIYNEAFLLFFGSSLTASFFILLIIICDEILEGSLAFVDHCISLVVVVNDLLNPAGQNLRIREDTQGTFVEGIKEEVVLSPAHALSLIAAGEEHRHVGSNNFNLLSSRSHTIFTLTIESSPCGDCGEGGAVNFSLLNLIDLAGSESSRAETTGVRRKEGSYINKSLLTLGTVIAKLIDGKATHIPYRDSKLTRLLQSSLSGQGRVSLICTVTPSSSNAEETHNTLKFAHRAKCIEIQASQNKLEDGHVKLQSRLEQEEEAKAALLGRIQRLTKLILVSTKTSQSPRFLQRPGARRRHSFGEEELAYLPYRRRDMIIDNENAVFYAPMEGFGETNYDVLKEEKKNRKHGLLNWLKLRVYIDLYMLTFFLLHEYAKDKRDSGLAASDGDKSSGTKSHTTPSTPQAESIHFPLESGLSNSLIPDSIPAYHLLEVHNDRELAADDLSSQETPMTNIKTIDHVELLKEQLKILAGEVALHSSVLKRLSDEAAKSPKNEQIQIDMRKVKEEVKVKNQQIASLEKQMANSFSVAQNRMRNSGVSPPYAELLEQLNEKSLELEVKTADNSIIQDQLQQKIHECEELQETITSLKQQLSQALEMKDLSMSVKSHYSYEGTLFQESRTKFEDDSLKDASSKLQHEEHLVSEIKELKQKVYELTEANSQLEGLNQKLAEESAYAKGLASAAGVELKALSEQVTKLMNHNQRLAAELASMRNSTQRRASSVPKNTRRESHIKRHEVTIKREVNANYERELEAALLEKEQREAETQKKLEESKQKEAFLENELANMWVLVAKLKKSQGNEPEILDS</sequence>
<gene>
    <name evidence="8" type="ORF">ZIOFF_045027</name>
</gene>
<keyword evidence="3" id="KW-0067">ATP-binding</keyword>
<keyword evidence="6" id="KW-0812">Transmembrane</keyword>
<reference evidence="8 9" key="1">
    <citation type="submission" date="2020-08" db="EMBL/GenBank/DDBJ databases">
        <title>Plant Genome Project.</title>
        <authorList>
            <person name="Zhang R.-G."/>
        </authorList>
    </citation>
    <scope>NUCLEOTIDE SEQUENCE [LARGE SCALE GENOMIC DNA]</scope>
    <source>
        <tissue evidence="8">Rhizome</tissue>
    </source>
</reference>
<dbReference type="GO" id="GO:0007018">
    <property type="term" value="P:microtubule-based movement"/>
    <property type="evidence" value="ECO:0007669"/>
    <property type="project" value="InterPro"/>
</dbReference>
<keyword evidence="2 3" id="KW-0505">Motor protein</keyword>
<dbReference type="InterPro" id="IPR036961">
    <property type="entry name" value="Kinesin_motor_dom_sf"/>
</dbReference>
<feature type="compositionally biased region" description="Basic and acidic residues" evidence="5">
    <location>
        <begin position="608"/>
        <end position="619"/>
    </location>
</feature>
<feature type="binding site" evidence="3">
    <location>
        <begin position="183"/>
        <end position="190"/>
    </location>
    <ligand>
        <name>ATP</name>
        <dbReference type="ChEBI" id="CHEBI:30616"/>
    </ligand>
</feature>
<feature type="domain" description="Kinesin motor" evidence="7">
    <location>
        <begin position="103"/>
        <end position="463"/>
    </location>
</feature>
<dbReference type="InterPro" id="IPR027640">
    <property type="entry name" value="Kinesin-like_fam"/>
</dbReference>
<evidence type="ECO:0000256" key="1">
    <source>
        <dbReference type="ARBA" id="ARBA00022701"/>
    </source>
</evidence>
<evidence type="ECO:0000256" key="6">
    <source>
        <dbReference type="SAM" id="Phobius"/>
    </source>
</evidence>
<feature type="region of interest" description="Disordered" evidence="5">
    <location>
        <begin position="937"/>
        <end position="956"/>
    </location>
</feature>